<dbReference type="EMBL" id="CP024201">
    <property type="protein sequence ID" value="ATQ41695.1"/>
    <property type="molecule type" value="Genomic_DNA"/>
</dbReference>
<dbReference type="Pfam" id="PF04471">
    <property type="entry name" value="Mrr_cat"/>
    <property type="match status" value="1"/>
</dbReference>
<dbReference type="KEGG" id="cmb:CSW64_04340"/>
<dbReference type="PANTHER" id="PTHR30015:SF6">
    <property type="entry name" value="SLL1429 PROTEIN"/>
    <property type="match status" value="1"/>
</dbReference>
<organism evidence="2 3">
    <name type="scientific">Caulobacter mirabilis</name>
    <dbReference type="NCBI Taxonomy" id="69666"/>
    <lineage>
        <taxon>Bacteria</taxon>
        <taxon>Pseudomonadati</taxon>
        <taxon>Pseudomonadota</taxon>
        <taxon>Alphaproteobacteria</taxon>
        <taxon>Caulobacterales</taxon>
        <taxon>Caulobacteraceae</taxon>
        <taxon>Caulobacter</taxon>
    </lineage>
</organism>
<evidence type="ECO:0000313" key="3">
    <source>
        <dbReference type="Proteomes" id="UP000228945"/>
    </source>
</evidence>
<proteinExistence type="predicted"/>
<dbReference type="InterPro" id="IPR011335">
    <property type="entry name" value="Restrct_endonuc-II-like"/>
</dbReference>
<protein>
    <recommendedName>
        <fullName evidence="1">Restriction endonuclease type IV Mrr domain-containing protein</fullName>
    </recommendedName>
</protein>
<evidence type="ECO:0000259" key="1">
    <source>
        <dbReference type="Pfam" id="PF04471"/>
    </source>
</evidence>
<feature type="domain" description="Restriction endonuclease type IV Mrr" evidence="1">
    <location>
        <begin position="166"/>
        <end position="281"/>
    </location>
</feature>
<dbReference type="InterPro" id="IPR052906">
    <property type="entry name" value="Type_IV_Methyl-Rstrct_Enzyme"/>
</dbReference>
<gene>
    <name evidence="2" type="ORF">CSW64_04340</name>
</gene>
<dbReference type="PANTHER" id="PTHR30015">
    <property type="entry name" value="MRR RESTRICTION SYSTEM PROTEIN"/>
    <property type="match status" value="1"/>
</dbReference>
<dbReference type="GO" id="GO:0009307">
    <property type="term" value="P:DNA restriction-modification system"/>
    <property type="evidence" value="ECO:0007669"/>
    <property type="project" value="InterPro"/>
</dbReference>
<keyword evidence="3" id="KW-1185">Reference proteome</keyword>
<sequence length="291" mass="32940">MAELRAEKEPPRIIGIDNADAFAPATILEMTKQIQNLKRIEAVVFTRREPLERELARDQLALGPLTMEEGREFVRHGLHIDFPADELPQVLAAANGNPSALALLHHLTQGKSYDEIKQLIRGRLYGMDEGLIVPDKQLIVAAKPRIITANEILIEKLRKEPAGLYDLDPRKFEELIADLMEDMGYEVELTPRSNDGGKDILASRDTEHGKMLCLVEAKRYSIDNPIEVGLVRQLYGTLCDFNASSAMLVTTSRFTRGAAEFQQRNQYRLALKDYGNVVQWLSGYRKGRRRK</sequence>
<dbReference type="AlphaFoldDB" id="A0A2D2AUQ1"/>
<accession>A0A2D2AUQ1</accession>
<dbReference type="Proteomes" id="UP000228945">
    <property type="component" value="Chromosome"/>
</dbReference>
<dbReference type="Gene3D" id="3.40.1350.10">
    <property type="match status" value="1"/>
</dbReference>
<reference evidence="2 3" key="1">
    <citation type="submission" date="2017-10" db="EMBL/GenBank/DDBJ databases">
        <title>Genome sequence of Caulobacter mirabilis FWC38.</title>
        <authorList>
            <person name="Fiebig A."/>
            <person name="Crosson S."/>
        </authorList>
    </citation>
    <scope>NUCLEOTIDE SEQUENCE [LARGE SCALE GENOMIC DNA]</scope>
    <source>
        <strain evidence="2 3">FWC 38</strain>
    </source>
</reference>
<evidence type="ECO:0000313" key="2">
    <source>
        <dbReference type="EMBL" id="ATQ41695.1"/>
    </source>
</evidence>
<dbReference type="InterPro" id="IPR007560">
    <property type="entry name" value="Restrct_endonuc_IV_Mrr"/>
</dbReference>
<dbReference type="GO" id="GO:0003677">
    <property type="term" value="F:DNA binding"/>
    <property type="evidence" value="ECO:0007669"/>
    <property type="project" value="InterPro"/>
</dbReference>
<dbReference type="SUPFAM" id="SSF52980">
    <property type="entry name" value="Restriction endonuclease-like"/>
    <property type="match status" value="1"/>
</dbReference>
<name>A0A2D2AUQ1_9CAUL</name>
<dbReference type="InterPro" id="IPR011856">
    <property type="entry name" value="tRNA_endonuc-like_dom_sf"/>
</dbReference>
<dbReference type="GO" id="GO:0015666">
    <property type="term" value="F:restriction endodeoxyribonuclease activity"/>
    <property type="evidence" value="ECO:0007669"/>
    <property type="project" value="TreeGrafter"/>
</dbReference>